<evidence type="ECO:0000313" key="11">
    <source>
        <dbReference type="EMBL" id="GGA68057.1"/>
    </source>
</evidence>
<protein>
    <submittedName>
        <fullName evidence="11">L,D-transpeptidase</fullName>
    </submittedName>
</protein>
<dbReference type="InterPro" id="IPR050979">
    <property type="entry name" value="LD-transpeptidase"/>
</dbReference>
<gene>
    <name evidence="11" type="ORF">GCM10011385_22350</name>
</gene>
<dbReference type="GO" id="GO:0071972">
    <property type="term" value="F:peptidoglycan L,D-transpeptidase activity"/>
    <property type="evidence" value="ECO:0007669"/>
    <property type="project" value="TreeGrafter"/>
</dbReference>
<evidence type="ECO:0000256" key="7">
    <source>
        <dbReference type="ARBA" id="ARBA00022984"/>
    </source>
</evidence>
<reference evidence="11" key="1">
    <citation type="journal article" date="2014" name="Int. J. Syst. Evol. Microbiol.">
        <title>Complete genome sequence of Corynebacterium casei LMG S-19264T (=DSM 44701T), isolated from a smear-ripened cheese.</title>
        <authorList>
            <consortium name="US DOE Joint Genome Institute (JGI-PGF)"/>
            <person name="Walter F."/>
            <person name="Albersmeier A."/>
            <person name="Kalinowski J."/>
            <person name="Ruckert C."/>
        </authorList>
    </citation>
    <scope>NUCLEOTIDE SEQUENCE</scope>
    <source>
        <strain evidence="11">CGMCC 1.15320</strain>
    </source>
</reference>
<dbReference type="EMBL" id="BMIF01000006">
    <property type="protein sequence ID" value="GGA68057.1"/>
    <property type="molecule type" value="Genomic_DNA"/>
</dbReference>
<evidence type="ECO:0000256" key="8">
    <source>
        <dbReference type="ARBA" id="ARBA00023316"/>
    </source>
</evidence>
<comment type="caution">
    <text evidence="11">The sequence shown here is derived from an EMBL/GenBank/DDBJ whole genome shotgun (WGS) entry which is preliminary data.</text>
</comment>
<dbReference type="GO" id="GO:0005576">
    <property type="term" value="C:extracellular region"/>
    <property type="evidence" value="ECO:0007669"/>
    <property type="project" value="TreeGrafter"/>
</dbReference>
<evidence type="ECO:0000259" key="10">
    <source>
        <dbReference type="PROSITE" id="PS52029"/>
    </source>
</evidence>
<dbReference type="PANTHER" id="PTHR30582">
    <property type="entry name" value="L,D-TRANSPEPTIDASE"/>
    <property type="match status" value="1"/>
</dbReference>
<keyword evidence="4" id="KW-0808">Transferase</keyword>
<organism evidence="11 12">
    <name type="scientific">Nitratireductor aestuarii</name>
    <dbReference type="NCBI Taxonomy" id="1735103"/>
    <lineage>
        <taxon>Bacteria</taxon>
        <taxon>Pseudomonadati</taxon>
        <taxon>Pseudomonadota</taxon>
        <taxon>Alphaproteobacteria</taxon>
        <taxon>Hyphomicrobiales</taxon>
        <taxon>Phyllobacteriaceae</taxon>
        <taxon>Nitratireductor</taxon>
    </lineage>
</organism>
<dbReference type="GO" id="GO:0018104">
    <property type="term" value="P:peptidoglycan-protein cross-linking"/>
    <property type="evidence" value="ECO:0007669"/>
    <property type="project" value="TreeGrafter"/>
</dbReference>
<reference evidence="11" key="2">
    <citation type="submission" date="2020-09" db="EMBL/GenBank/DDBJ databases">
        <authorList>
            <person name="Sun Q."/>
            <person name="Zhou Y."/>
        </authorList>
    </citation>
    <scope>NUCLEOTIDE SEQUENCE</scope>
    <source>
        <strain evidence="11">CGMCC 1.15320</strain>
    </source>
</reference>
<accession>A0A916RUE2</accession>
<dbReference type="Proteomes" id="UP000636264">
    <property type="component" value="Unassembled WGS sequence"/>
</dbReference>
<dbReference type="GO" id="GO:0008360">
    <property type="term" value="P:regulation of cell shape"/>
    <property type="evidence" value="ECO:0007669"/>
    <property type="project" value="UniProtKB-UniRule"/>
</dbReference>
<dbReference type="CDD" id="cd16913">
    <property type="entry name" value="YkuD_like"/>
    <property type="match status" value="1"/>
</dbReference>
<dbReference type="Pfam" id="PF03734">
    <property type="entry name" value="YkuD"/>
    <property type="match status" value="1"/>
</dbReference>
<evidence type="ECO:0000256" key="9">
    <source>
        <dbReference type="PROSITE-ProRule" id="PRU01373"/>
    </source>
</evidence>
<dbReference type="PANTHER" id="PTHR30582:SF24">
    <property type="entry name" value="L,D-TRANSPEPTIDASE ERFK_SRFK-RELATED"/>
    <property type="match status" value="1"/>
</dbReference>
<evidence type="ECO:0000256" key="5">
    <source>
        <dbReference type="ARBA" id="ARBA00022801"/>
    </source>
</evidence>
<keyword evidence="8 9" id="KW-0961">Cell wall biogenesis/degradation</keyword>
<evidence type="ECO:0000256" key="1">
    <source>
        <dbReference type="ARBA" id="ARBA00004752"/>
    </source>
</evidence>
<sequence length="175" mass="19418">MYRAMPEERFPIPAVDLTRLDPAFHRAVVDYSTSEAPGTVIVDTPNCYLYHVGEGGTATRYGVGIGRAGFEWSGRAHIAYGREWPVWTPPADMIARQPPLEKWRYGQPPGINNALGARALYIHQGNRDTLYRLHGTGEAHTIGKAISSGCVRLLHQDIVHLYDKVKWGSPIVVLA</sequence>
<comment type="similarity">
    <text evidence="2">Belongs to the YkuD family.</text>
</comment>
<evidence type="ECO:0000256" key="3">
    <source>
        <dbReference type="ARBA" id="ARBA00022676"/>
    </source>
</evidence>
<keyword evidence="7 9" id="KW-0573">Peptidoglycan synthesis</keyword>
<name>A0A916RUE2_9HYPH</name>
<keyword evidence="3" id="KW-0328">Glycosyltransferase</keyword>
<keyword evidence="6 9" id="KW-0133">Cell shape</keyword>
<dbReference type="SUPFAM" id="SSF141523">
    <property type="entry name" value="L,D-transpeptidase catalytic domain-like"/>
    <property type="match status" value="1"/>
</dbReference>
<dbReference type="Gene3D" id="2.40.440.10">
    <property type="entry name" value="L,D-transpeptidase catalytic domain-like"/>
    <property type="match status" value="1"/>
</dbReference>
<dbReference type="InterPro" id="IPR005490">
    <property type="entry name" value="LD_TPept_cat_dom"/>
</dbReference>
<dbReference type="InterPro" id="IPR038063">
    <property type="entry name" value="Transpep_catalytic_dom"/>
</dbReference>
<dbReference type="AlphaFoldDB" id="A0A916RUE2"/>
<evidence type="ECO:0000256" key="2">
    <source>
        <dbReference type="ARBA" id="ARBA00005992"/>
    </source>
</evidence>
<dbReference type="GO" id="GO:0016757">
    <property type="term" value="F:glycosyltransferase activity"/>
    <property type="evidence" value="ECO:0007669"/>
    <property type="project" value="UniProtKB-KW"/>
</dbReference>
<evidence type="ECO:0000256" key="4">
    <source>
        <dbReference type="ARBA" id="ARBA00022679"/>
    </source>
</evidence>
<comment type="pathway">
    <text evidence="1 9">Cell wall biogenesis; peptidoglycan biosynthesis.</text>
</comment>
<evidence type="ECO:0000256" key="6">
    <source>
        <dbReference type="ARBA" id="ARBA00022960"/>
    </source>
</evidence>
<dbReference type="PROSITE" id="PS52029">
    <property type="entry name" value="LD_TPASE"/>
    <property type="match status" value="1"/>
</dbReference>
<feature type="active site" description="Proton donor/acceptor" evidence="9">
    <location>
        <position position="134"/>
    </location>
</feature>
<feature type="active site" description="Nucleophile" evidence="9">
    <location>
        <position position="150"/>
    </location>
</feature>
<proteinExistence type="inferred from homology"/>
<feature type="domain" description="L,D-TPase catalytic" evidence="10">
    <location>
        <begin position="38"/>
        <end position="174"/>
    </location>
</feature>
<evidence type="ECO:0000313" key="12">
    <source>
        <dbReference type="Proteomes" id="UP000636264"/>
    </source>
</evidence>
<keyword evidence="5" id="KW-0378">Hydrolase</keyword>
<keyword evidence="12" id="KW-1185">Reference proteome</keyword>
<dbReference type="GO" id="GO:0071555">
    <property type="term" value="P:cell wall organization"/>
    <property type="evidence" value="ECO:0007669"/>
    <property type="project" value="UniProtKB-UniRule"/>
</dbReference>